<name>A0A397W9D3_9GLOM</name>
<protein>
    <recommendedName>
        <fullName evidence="3">Histidine kinase/HSP90-like ATPase domain-containing protein</fullName>
    </recommendedName>
</protein>
<organism evidence="1 2">
    <name type="scientific">Gigaspora rosea</name>
    <dbReference type="NCBI Taxonomy" id="44941"/>
    <lineage>
        <taxon>Eukaryota</taxon>
        <taxon>Fungi</taxon>
        <taxon>Fungi incertae sedis</taxon>
        <taxon>Mucoromycota</taxon>
        <taxon>Glomeromycotina</taxon>
        <taxon>Glomeromycetes</taxon>
        <taxon>Diversisporales</taxon>
        <taxon>Gigasporaceae</taxon>
        <taxon>Gigaspora</taxon>
    </lineage>
</organism>
<evidence type="ECO:0000313" key="1">
    <source>
        <dbReference type="EMBL" id="RIB29043.1"/>
    </source>
</evidence>
<dbReference type="InterPro" id="IPR036890">
    <property type="entry name" value="HATPase_C_sf"/>
</dbReference>
<reference evidence="1 2" key="1">
    <citation type="submission" date="2018-06" db="EMBL/GenBank/DDBJ databases">
        <title>Comparative genomics reveals the genomic features of Rhizophagus irregularis, R. cerebriforme, R. diaphanum and Gigaspora rosea, and their symbiotic lifestyle signature.</title>
        <authorList>
            <person name="Morin E."/>
            <person name="San Clemente H."/>
            <person name="Chen E.C.H."/>
            <person name="De La Providencia I."/>
            <person name="Hainaut M."/>
            <person name="Kuo A."/>
            <person name="Kohler A."/>
            <person name="Murat C."/>
            <person name="Tang N."/>
            <person name="Roy S."/>
            <person name="Loubradou J."/>
            <person name="Henrissat B."/>
            <person name="Grigoriev I.V."/>
            <person name="Corradi N."/>
            <person name="Roux C."/>
            <person name="Martin F.M."/>
        </authorList>
    </citation>
    <scope>NUCLEOTIDE SEQUENCE [LARGE SCALE GENOMIC DNA]</scope>
    <source>
        <strain evidence="1 2">DAOM 194757</strain>
    </source>
</reference>
<dbReference type="STRING" id="44941.A0A397W9D3"/>
<dbReference type="Proteomes" id="UP000266673">
    <property type="component" value="Unassembled WGS sequence"/>
</dbReference>
<gene>
    <name evidence="1" type="ORF">C2G38_2057752</name>
</gene>
<keyword evidence="2" id="KW-1185">Reference proteome</keyword>
<dbReference type="AlphaFoldDB" id="A0A397W9D3"/>
<comment type="caution">
    <text evidence="1">The sequence shown here is derived from an EMBL/GenBank/DDBJ whole genome shotgun (WGS) entry which is preliminary data.</text>
</comment>
<evidence type="ECO:0000313" key="2">
    <source>
        <dbReference type="Proteomes" id="UP000266673"/>
    </source>
</evidence>
<dbReference type="EMBL" id="QKWP01000048">
    <property type="protein sequence ID" value="RIB29043.1"/>
    <property type="molecule type" value="Genomic_DNA"/>
</dbReference>
<dbReference type="OrthoDB" id="10393391at2759"/>
<evidence type="ECO:0008006" key="3">
    <source>
        <dbReference type="Google" id="ProtNLM"/>
    </source>
</evidence>
<proteinExistence type="predicted"/>
<sequence length="77" mass="8981">MAETFGLDYVIDIPFADKFNQDVGNKVYLDHDMYETIVFNLCSNALKHTWNGRVTIRLYIDYKDKKKMIVLEVSDTG</sequence>
<dbReference type="Gene3D" id="3.30.565.10">
    <property type="entry name" value="Histidine kinase-like ATPase, C-terminal domain"/>
    <property type="match status" value="1"/>
</dbReference>
<accession>A0A397W9D3</accession>
<dbReference type="SUPFAM" id="SSF55874">
    <property type="entry name" value="ATPase domain of HSP90 chaperone/DNA topoisomerase II/histidine kinase"/>
    <property type="match status" value="1"/>
</dbReference>